<dbReference type="Pfam" id="PF13412">
    <property type="entry name" value="HTH_24"/>
    <property type="match status" value="2"/>
</dbReference>
<dbReference type="PROSITE" id="PS50956">
    <property type="entry name" value="HTH_ASNC_2"/>
    <property type="match status" value="2"/>
</dbReference>
<dbReference type="PROSITE" id="PS00519">
    <property type="entry name" value="HTH_ASNC_1"/>
    <property type="match status" value="1"/>
</dbReference>
<dbReference type="AlphaFoldDB" id="A0A2X4UAM5"/>
<dbReference type="Gene3D" id="1.10.10.10">
    <property type="entry name" value="Winged helix-like DNA-binding domain superfamily/Winged helix DNA-binding domain"/>
    <property type="match status" value="2"/>
</dbReference>
<reference evidence="5 6" key="1">
    <citation type="submission" date="2018-06" db="EMBL/GenBank/DDBJ databases">
        <authorList>
            <consortium name="Pathogen Informatics"/>
            <person name="Doyle S."/>
        </authorList>
    </citation>
    <scope>NUCLEOTIDE SEQUENCE [LARGE SCALE GENOMIC DNA]</scope>
    <source>
        <strain evidence="5 6">NCTC10994</strain>
    </source>
</reference>
<dbReference type="InterPro" id="IPR036388">
    <property type="entry name" value="WH-like_DNA-bd_sf"/>
</dbReference>
<feature type="domain" description="HTH asnC-type" evidence="4">
    <location>
        <begin position="11"/>
        <end position="69"/>
    </location>
</feature>
<evidence type="ECO:0000256" key="3">
    <source>
        <dbReference type="ARBA" id="ARBA00023163"/>
    </source>
</evidence>
<protein>
    <submittedName>
        <fullName evidence="5">AsnC family transcriptional regulator</fullName>
    </submittedName>
</protein>
<keyword evidence="6" id="KW-1185">Reference proteome</keyword>
<dbReference type="SUPFAM" id="SSF54909">
    <property type="entry name" value="Dimeric alpha+beta barrel"/>
    <property type="match status" value="2"/>
</dbReference>
<dbReference type="Proteomes" id="UP000249091">
    <property type="component" value="Chromosome 1"/>
</dbReference>
<dbReference type="KEGG" id="rcr:NCTC10994_01282"/>
<dbReference type="InterPro" id="IPR036390">
    <property type="entry name" value="WH_DNA-bd_sf"/>
</dbReference>
<dbReference type="GO" id="GO:0005829">
    <property type="term" value="C:cytosol"/>
    <property type="evidence" value="ECO:0007669"/>
    <property type="project" value="TreeGrafter"/>
</dbReference>
<dbReference type="InterPro" id="IPR011008">
    <property type="entry name" value="Dimeric_a/b-barrel"/>
</dbReference>
<dbReference type="InterPro" id="IPR000485">
    <property type="entry name" value="AsnC-type_HTH_dom"/>
</dbReference>
<dbReference type="RefSeq" id="WP_072700126.1">
    <property type="nucleotide sequence ID" value="NZ_JAFBBL010000001.1"/>
</dbReference>
<organism evidence="5 6">
    <name type="scientific">Rhodococcus coprophilus</name>
    <dbReference type="NCBI Taxonomy" id="38310"/>
    <lineage>
        <taxon>Bacteria</taxon>
        <taxon>Bacillati</taxon>
        <taxon>Actinomycetota</taxon>
        <taxon>Actinomycetes</taxon>
        <taxon>Mycobacteriales</taxon>
        <taxon>Nocardiaceae</taxon>
        <taxon>Rhodococcus</taxon>
    </lineage>
</organism>
<dbReference type="Pfam" id="PF01037">
    <property type="entry name" value="AsnC_trans_reg"/>
    <property type="match status" value="1"/>
</dbReference>
<dbReference type="SMART" id="SM00344">
    <property type="entry name" value="HTH_ASNC"/>
    <property type="match status" value="2"/>
</dbReference>
<dbReference type="GO" id="GO:0043200">
    <property type="term" value="P:response to amino acid"/>
    <property type="evidence" value="ECO:0007669"/>
    <property type="project" value="TreeGrafter"/>
</dbReference>
<evidence type="ECO:0000256" key="2">
    <source>
        <dbReference type="ARBA" id="ARBA00023125"/>
    </source>
</evidence>
<keyword evidence="1" id="KW-0805">Transcription regulation</keyword>
<dbReference type="PANTHER" id="PTHR30154:SF34">
    <property type="entry name" value="TRANSCRIPTIONAL REGULATOR AZLB"/>
    <property type="match status" value="1"/>
</dbReference>
<dbReference type="EMBL" id="LS483468">
    <property type="protein sequence ID" value="SQI29860.1"/>
    <property type="molecule type" value="Genomic_DNA"/>
</dbReference>
<dbReference type="InterPro" id="IPR019885">
    <property type="entry name" value="Tscrpt_reg_HTH_AsnC-type_CS"/>
</dbReference>
<evidence type="ECO:0000259" key="4">
    <source>
        <dbReference type="PROSITE" id="PS50956"/>
    </source>
</evidence>
<dbReference type="InterPro" id="IPR019887">
    <property type="entry name" value="Tscrpt_reg_AsnC/Lrp_C"/>
</dbReference>
<evidence type="ECO:0000313" key="6">
    <source>
        <dbReference type="Proteomes" id="UP000249091"/>
    </source>
</evidence>
<dbReference type="SUPFAM" id="SSF46785">
    <property type="entry name" value="Winged helix' DNA-binding domain"/>
    <property type="match status" value="2"/>
</dbReference>
<keyword evidence="3" id="KW-0804">Transcription</keyword>
<dbReference type="PANTHER" id="PTHR30154">
    <property type="entry name" value="LEUCINE-RESPONSIVE REGULATORY PROTEIN"/>
    <property type="match status" value="1"/>
</dbReference>
<dbReference type="InterPro" id="IPR019888">
    <property type="entry name" value="Tscrpt_reg_AsnC-like"/>
</dbReference>
<dbReference type="Gene3D" id="3.30.70.920">
    <property type="match status" value="2"/>
</dbReference>
<dbReference type="PRINTS" id="PR00033">
    <property type="entry name" value="HTHASNC"/>
</dbReference>
<name>A0A2X4UAM5_9NOCA</name>
<gene>
    <name evidence="5" type="ORF">NCTC10994_01282</name>
</gene>
<dbReference type="STRING" id="1219011.GCA_001895045_02114"/>
<accession>A0A2X4UAM5</accession>
<feature type="domain" description="HTH asnC-type" evidence="4">
    <location>
        <begin position="158"/>
        <end position="224"/>
    </location>
</feature>
<dbReference type="GO" id="GO:0043565">
    <property type="term" value="F:sequence-specific DNA binding"/>
    <property type="evidence" value="ECO:0007669"/>
    <property type="project" value="InterPro"/>
</dbReference>
<keyword evidence="2" id="KW-0238">DNA-binding</keyword>
<sequence length="311" mass="33434">MTSPVTFAVQDLDARILEELRLDGRIGRNELAAKLEVSRPTVSKRLNAMLESGRVRVVGIVHPSTIGLDALGHVAIAVDQPVRQVAARIAALHDVPYVSLTSGGYPLIAEIRTAGAARLASSLERIRSIDGVRETNTLVYSDLIVDIGRPDKVPATRLDHLDVRLLGVLQDDGRASYTELAEATGTSPGTARLRVKRLIDDGVLRIGALVGAGQHESGVAVGFGIRATGRMSDLSSTIAEIPGVRFLASTIGRFDLLGTVHATRLEDVVASLDTVRALRSVLDVDSWVHLHTVKERYNNVPALSTIREEQS</sequence>
<evidence type="ECO:0000256" key="1">
    <source>
        <dbReference type="ARBA" id="ARBA00023015"/>
    </source>
</evidence>
<evidence type="ECO:0000313" key="5">
    <source>
        <dbReference type="EMBL" id="SQI29860.1"/>
    </source>
</evidence>
<proteinExistence type="predicted"/>